<keyword evidence="2" id="KW-1185">Reference proteome</keyword>
<gene>
    <name evidence="1" type="ORF">EV664_101368</name>
</gene>
<reference evidence="1 2" key="1">
    <citation type="submission" date="2019-03" db="EMBL/GenBank/DDBJ databases">
        <title>Genomic Encyclopedia of Type Strains, Phase IV (KMG-IV): sequencing the most valuable type-strain genomes for metagenomic binning, comparative biology and taxonomic classification.</title>
        <authorList>
            <person name="Goeker M."/>
        </authorList>
    </citation>
    <scope>NUCLEOTIDE SEQUENCE [LARGE SCALE GENOMIC DNA]</scope>
    <source>
        <strain evidence="1 2">DSM 25059</strain>
    </source>
</reference>
<protein>
    <recommendedName>
        <fullName evidence="3">Lipoprotein</fullName>
    </recommendedName>
</protein>
<evidence type="ECO:0000313" key="2">
    <source>
        <dbReference type="Proteomes" id="UP000295493"/>
    </source>
</evidence>
<evidence type="ECO:0008006" key="3">
    <source>
        <dbReference type="Google" id="ProtNLM"/>
    </source>
</evidence>
<dbReference type="RefSeq" id="WP_133493969.1">
    <property type="nucleotide sequence ID" value="NZ_BMLU01000001.1"/>
</dbReference>
<organism evidence="1 2">
    <name type="scientific">Stakelama pacifica</name>
    <dbReference type="NCBI Taxonomy" id="517720"/>
    <lineage>
        <taxon>Bacteria</taxon>
        <taxon>Pseudomonadati</taxon>
        <taxon>Pseudomonadota</taxon>
        <taxon>Alphaproteobacteria</taxon>
        <taxon>Sphingomonadales</taxon>
        <taxon>Sphingomonadaceae</taxon>
        <taxon>Stakelama</taxon>
    </lineage>
</organism>
<dbReference type="Proteomes" id="UP000295493">
    <property type="component" value="Unassembled WGS sequence"/>
</dbReference>
<evidence type="ECO:0000313" key="1">
    <source>
        <dbReference type="EMBL" id="TDN86791.1"/>
    </source>
</evidence>
<dbReference type="OrthoDB" id="5402191at2"/>
<dbReference type="PROSITE" id="PS51257">
    <property type="entry name" value="PROKAR_LIPOPROTEIN"/>
    <property type="match status" value="1"/>
</dbReference>
<sequence length="125" mass="12571">MSMRICSAAFLIPLLAGCGGGSEASADANAVAAADALPRIACAPSPGQDFAKVCTLEEQASDEGTMMTVRDPEGGFRRLLLRHDGVVVAADGADTAIATPGGGGMIDVAIGEARYRIPAAAQVKP</sequence>
<comment type="caution">
    <text evidence="1">The sequence shown here is derived from an EMBL/GenBank/DDBJ whole genome shotgun (WGS) entry which is preliminary data.</text>
</comment>
<dbReference type="EMBL" id="SNWD01000001">
    <property type="protein sequence ID" value="TDN86791.1"/>
    <property type="molecule type" value="Genomic_DNA"/>
</dbReference>
<accession>A0A4R6FXX5</accession>
<proteinExistence type="predicted"/>
<dbReference type="AlphaFoldDB" id="A0A4R6FXX5"/>
<name>A0A4R6FXX5_9SPHN</name>